<protein>
    <submittedName>
        <fullName evidence="1">Uncharacterized protein</fullName>
    </submittedName>
</protein>
<comment type="caution">
    <text evidence="1">The sequence shown here is derived from an EMBL/GenBank/DDBJ whole genome shotgun (WGS) entry which is preliminary data.</text>
</comment>
<organism evidence="1 2">
    <name type="scientific">Reticulomyxa filosa</name>
    <dbReference type="NCBI Taxonomy" id="46433"/>
    <lineage>
        <taxon>Eukaryota</taxon>
        <taxon>Sar</taxon>
        <taxon>Rhizaria</taxon>
        <taxon>Retaria</taxon>
        <taxon>Foraminifera</taxon>
        <taxon>Monothalamids</taxon>
        <taxon>Reticulomyxidae</taxon>
        <taxon>Reticulomyxa</taxon>
    </lineage>
</organism>
<feature type="non-terminal residue" evidence="1">
    <location>
        <position position="288"/>
    </location>
</feature>
<dbReference type="Proteomes" id="UP000023152">
    <property type="component" value="Unassembled WGS sequence"/>
</dbReference>
<evidence type="ECO:0000313" key="1">
    <source>
        <dbReference type="EMBL" id="ETO34507.1"/>
    </source>
</evidence>
<accession>X6PA30</accession>
<evidence type="ECO:0000313" key="2">
    <source>
        <dbReference type="Proteomes" id="UP000023152"/>
    </source>
</evidence>
<reference evidence="1 2" key="1">
    <citation type="journal article" date="2013" name="Curr. Biol.">
        <title>The Genome of the Foraminiferan Reticulomyxa filosa.</title>
        <authorList>
            <person name="Glockner G."/>
            <person name="Hulsmann N."/>
            <person name="Schleicher M."/>
            <person name="Noegel A.A."/>
            <person name="Eichinger L."/>
            <person name="Gallinger C."/>
            <person name="Pawlowski J."/>
            <person name="Sierra R."/>
            <person name="Euteneuer U."/>
            <person name="Pillet L."/>
            <person name="Moustafa A."/>
            <person name="Platzer M."/>
            <person name="Groth M."/>
            <person name="Szafranski K."/>
            <person name="Schliwa M."/>
        </authorList>
    </citation>
    <scope>NUCLEOTIDE SEQUENCE [LARGE SCALE GENOMIC DNA]</scope>
</reference>
<proteinExistence type="predicted"/>
<keyword evidence="2" id="KW-1185">Reference proteome</keyword>
<gene>
    <name evidence="1" type="ORF">RFI_02590</name>
</gene>
<name>X6PA30_RETFI</name>
<sequence>MQDLLGSGCIVLQEEERRMESKKKEGRKTNNWYHHKFQKVLSSINKRVSSSDMQFQIDNNANKTFSSSSQSPHGIMGTDNPQKHDLCSNENIGEKHTFSISVKKKTNCFNQYKFMLPSLIFETLTHKKKKKRKRSLNPYHYHYLSDLNEIVFDGPPEEWTKWVMITEDENEESGDPKLKCWASRLDILYNCYFNWCYESQTEQLRQLKANGHGSRHKQAMERSSKRNDPLLSHLACCRQINSITIHSLFSQTLHMIDHLNNHSGPSSSFCHYPRGVKLPVTKWKINKQ</sequence>
<dbReference type="EMBL" id="ASPP01002497">
    <property type="protein sequence ID" value="ETO34507.1"/>
    <property type="molecule type" value="Genomic_DNA"/>
</dbReference>
<dbReference type="AlphaFoldDB" id="X6PA30"/>